<dbReference type="VEuPathDB" id="VectorBase:AEPI003594"/>
<dbReference type="InterPro" id="IPR002067">
    <property type="entry name" value="MCP"/>
</dbReference>
<proteinExistence type="inferred from homology"/>
<evidence type="ECO:0000256" key="10">
    <source>
        <dbReference type="PROSITE-ProRule" id="PRU00282"/>
    </source>
</evidence>
<keyword evidence="9 10" id="KW-0472">Membrane</keyword>
<protein>
    <recommendedName>
        <fullName evidence="14">Mitochondrial carrier protein</fullName>
    </recommendedName>
</protein>
<evidence type="ECO:0008006" key="14">
    <source>
        <dbReference type="Google" id="ProtNLM"/>
    </source>
</evidence>
<evidence type="ECO:0000256" key="1">
    <source>
        <dbReference type="ARBA" id="ARBA00004448"/>
    </source>
</evidence>
<dbReference type="InterPro" id="IPR049562">
    <property type="entry name" value="SLC25A33/36-like"/>
</dbReference>
<evidence type="ECO:0000256" key="3">
    <source>
        <dbReference type="ARBA" id="ARBA00022448"/>
    </source>
</evidence>
<reference evidence="12" key="2">
    <citation type="submission" date="2020-05" db="UniProtKB">
        <authorList>
            <consortium name="EnsemblMetazoa"/>
        </authorList>
    </citation>
    <scope>IDENTIFICATION</scope>
    <source>
        <strain evidence="12">Epiroticus2</strain>
    </source>
</reference>
<dbReference type="Pfam" id="PF00153">
    <property type="entry name" value="Mito_carr"/>
    <property type="match status" value="4"/>
</dbReference>
<dbReference type="PRINTS" id="PR00784">
    <property type="entry name" value="MTUNCOUPLING"/>
</dbReference>
<evidence type="ECO:0000256" key="2">
    <source>
        <dbReference type="ARBA" id="ARBA00006375"/>
    </source>
</evidence>
<reference evidence="13" key="1">
    <citation type="submission" date="2013-03" db="EMBL/GenBank/DDBJ databases">
        <title>The Genome Sequence of Anopheles epiroticus epiroticus2.</title>
        <authorList>
            <consortium name="The Broad Institute Genomics Platform"/>
            <person name="Neafsey D.E."/>
            <person name="Howell P."/>
            <person name="Walker B."/>
            <person name="Young S.K."/>
            <person name="Zeng Q."/>
            <person name="Gargeya S."/>
            <person name="Fitzgerald M."/>
            <person name="Haas B."/>
            <person name="Abouelleil A."/>
            <person name="Allen A.W."/>
            <person name="Alvarado L."/>
            <person name="Arachchi H.M."/>
            <person name="Berlin A.M."/>
            <person name="Chapman S.B."/>
            <person name="Gainer-Dewar J."/>
            <person name="Goldberg J."/>
            <person name="Griggs A."/>
            <person name="Gujja S."/>
            <person name="Hansen M."/>
            <person name="Howarth C."/>
            <person name="Imamovic A."/>
            <person name="Ireland A."/>
            <person name="Larimer J."/>
            <person name="McCowan C."/>
            <person name="Murphy C."/>
            <person name="Pearson M."/>
            <person name="Poon T.W."/>
            <person name="Priest M."/>
            <person name="Roberts A."/>
            <person name="Saif S."/>
            <person name="Shea T."/>
            <person name="Sisk P."/>
            <person name="Sykes S."/>
            <person name="Wortman J."/>
            <person name="Nusbaum C."/>
            <person name="Birren B."/>
        </authorList>
    </citation>
    <scope>NUCLEOTIDE SEQUENCE [LARGE SCALE GENOMIC DNA]</scope>
    <source>
        <strain evidence="13">Epiroticus2</strain>
    </source>
</reference>
<dbReference type="GO" id="GO:0015218">
    <property type="term" value="F:pyrimidine nucleotide transmembrane transporter activity"/>
    <property type="evidence" value="ECO:0007669"/>
    <property type="project" value="InterPro"/>
</dbReference>
<evidence type="ECO:0000256" key="8">
    <source>
        <dbReference type="ARBA" id="ARBA00023128"/>
    </source>
</evidence>
<name>A0A182P9I9_9DIPT</name>
<dbReference type="InterPro" id="IPR023395">
    <property type="entry name" value="MCP_dom_sf"/>
</dbReference>
<accession>A0A182P9I9</accession>
<evidence type="ECO:0000313" key="13">
    <source>
        <dbReference type="Proteomes" id="UP000075885"/>
    </source>
</evidence>
<evidence type="ECO:0000256" key="7">
    <source>
        <dbReference type="ARBA" id="ARBA00022989"/>
    </source>
</evidence>
<dbReference type="GO" id="GO:1990519">
    <property type="term" value="P:pyrimidine nucleotide import into mitochondrion"/>
    <property type="evidence" value="ECO:0007669"/>
    <property type="project" value="TreeGrafter"/>
</dbReference>
<evidence type="ECO:0000256" key="11">
    <source>
        <dbReference type="RuleBase" id="RU000488"/>
    </source>
</evidence>
<dbReference type="GO" id="GO:0005743">
    <property type="term" value="C:mitochondrial inner membrane"/>
    <property type="evidence" value="ECO:0007669"/>
    <property type="project" value="UniProtKB-SubCell"/>
</dbReference>
<keyword evidence="4 10" id="KW-0812">Transmembrane</keyword>
<evidence type="ECO:0000256" key="4">
    <source>
        <dbReference type="ARBA" id="ARBA00022692"/>
    </source>
</evidence>
<sequence length="369" mass="39733">MMRKIIAGTAGAVVTCPLEVVKTRLQSSSSSFIHAAASSRHALVVDGGKLTDNHHHHVRHVSAINNATSASDRHHSAARHHQSRILAIPQCGLSTSVQSISIWQCLKHIVQTEGSRALFKGLGPNIVGVAPSRAIYFCAYSKTKNTLNTVGIIPANSPLVHILSASCAGFVSSTATNPIWFIKTRMQLDSNARMTVGECVRRIYESQGVRGFYKGITASYVGISETVIHFVIYEALKKKLLELRQSSPAAKALASGDGSAGGEGGKTSRDFLEFMAAGATSKTIASVVAYPHEVARTRLREEGNKYRNFWQTLLTVWKEEGKAGLYRGLGTQLVRQIPNTAIMMATYEAVVYVLTNPASASLLPTGASN</sequence>
<dbReference type="Gene3D" id="1.50.40.10">
    <property type="entry name" value="Mitochondrial carrier domain"/>
    <property type="match status" value="2"/>
</dbReference>
<dbReference type="Proteomes" id="UP000075885">
    <property type="component" value="Unassembled WGS sequence"/>
</dbReference>
<dbReference type="EnsemblMetazoa" id="AEPI003594-RA">
    <property type="protein sequence ID" value="AEPI003594-PA"/>
    <property type="gene ID" value="AEPI003594"/>
</dbReference>
<keyword evidence="5" id="KW-0677">Repeat</keyword>
<evidence type="ECO:0000256" key="6">
    <source>
        <dbReference type="ARBA" id="ARBA00022792"/>
    </source>
</evidence>
<dbReference type="AlphaFoldDB" id="A0A182P9I9"/>
<keyword evidence="7" id="KW-1133">Transmembrane helix</keyword>
<dbReference type="PANTHER" id="PTHR45829:SF4">
    <property type="entry name" value="MITOCHONDRIAL CARRIER PROTEIN RIM2"/>
    <property type="match status" value="1"/>
</dbReference>
<feature type="repeat" description="Solcar" evidence="10">
    <location>
        <begin position="2"/>
        <end position="146"/>
    </location>
</feature>
<keyword evidence="3 11" id="KW-0813">Transport</keyword>
<comment type="similarity">
    <text evidence="2 11">Belongs to the mitochondrial carrier (TC 2.A.29) family.</text>
</comment>
<evidence type="ECO:0000256" key="9">
    <source>
        <dbReference type="ARBA" id="ARBA00023136"/>
    </source>
</evidence>
<evidence type="ECO:0000256" key="5">
    <source>
        <dbReference type="ARBA" id="ARBA00022737"/>
    </source>
</evidence>
<dbReference type="SUPFAM" id="SSF103506">
    <property type="entry name" value="Mitochondrial carrier"/>
    <property type="match status" value="1"/>
</dbReference>
<keyword evidence="13" id="KW-1185">Reference proteome</keyword>
<organism evidence="12 13">
    <name type="scientific">Anopheles epiroticus</name>
    <dbReference type="NCBI Taxonomy" id="199890"/>
    <lineage>
        <taxon>Eukaryota</taxon>
        <taxon>Metazoa</taxon>
        <taxon>Ecdysozoa</taxon>
        <taxon>Arthropoda</taxon>
        <taxon>Hexapoda</taxon>
        <taxon>Insecta</taxon>
        <taxon>Pterygota</taxon>
        <taxon>Neoptera</taxon>
        <taxon>Endopterygota</taxon>
        <taxon>Diptera</taxon>
        <taxon>Nematocera</taxon>
        <taxon>Culicoidea</taxon>
        <taxon>Culicidae</taxon>
        <taxon>Anophelinae</taxon>
        <taxon>Anopheles</taxon>
    </lineage>
</organism>
<dbReference type="PANTHER" id="PTHR45829">
    <property type="entry name" value="MITOCHONDRIAL CARRIER PROTEIN RIM2"/>
    <property type="match status" value="1"/>
</dbReference>
<feature type="repeat" description="Solcar" evidence="10">
    <location>
        <begin position="269"/>
        <end position="353"/>
    </location>
</feature>
<dbReference type="PROSITE" id="PS50920">
    <property type="entry name" value="SOLCAR"/>
    <property type="match status" value="3"/>
</dbReference>
<dbReference type="InterPro" id="IPR018108">
    <property type="entry name" value="MCP_transmembrane"/>
</dbReference>
<dbReference type="STRING" id="199890.A0A182P9I9"/>
<comment type="subcellular location">
    <subcellularLocation>
        <location evidence="1">Mitochondrion inner membrane</location>
        <topology evidence="1">Multi-pass membrane protein</topology>
    </subcellularLocation>
</comment>
<evidence type="ECO:0000313" key="12">
    <source>
        <dbReference type="EnsemblMetazoa" id="AEPI003594-PA"/>
    </source>
</evidence>
<feature type="repeat" description="Solcar" evidence="10">
    <location>
        <begin position="156"/>
        <end position="239"/>
    </location>
</feature>
<keyword evidence="8" id="KW-0496">Mitochondrion</keyword>
<keyword evidence="6" id="KW-0999">Mitochondrion inner membrane</keyword>